<evidence type="ECO:0000313" key="3">
    <source>
        <dbReference type="EMBL" id="VFJ96750.1"/>
    </source>
</evidence>
<sequence>MSGRAIARSDGKQIMGMFKKSVTVSNLFDVDKRFQADFWVDTGANHVQYSKAPDEPRARIMTHPASVPARSADIYSFIPEDFLEGIHVAPTGKRNPILADGRTDTRLFGTCSFEIHGIEGAVPCPIIFAPKASLFLLGATALENFGVGVDPISRDLKPILAVIGGFPASGIEN</sequence>
<gene>
    <name evidence="1" type="ORF">BECKH772A_GA0070896_1000926</name>
    <name evidence="2" type="ORF">BECKH772B_GA0070898_1001026</name>
    <name evidence="3" type="ORF">BECKH772C_GA0070978_1000826</name>
</gene>
<dbReference type="EMBL" id="CAADFI010000010">
    <property type="protein sequence ID" value="VFJ90602.1"/>
    <property type="molecule type" value="Genomic_DNA"/>
</dbReference>
<dbReference type="AlphaFoldDB" id="A0A450UW53"/>
<evidence type="ECO:0000313" key="2">
    <source>
        <dbReference type="EMBL" id="VFJ90602.1"/>
    </source>
</evidence>
<evidence type="ECO:0008006" key="4">
    <source>
        <dbReference type="Google" id="ProtNLM"/>
    </source>
</evidence>
<reference evidence="3" key="1">
    <citation type="submission" date="2019-02" db="EMBL/GenBank/DDBJ databases">
        <authorList>
            <person name="Gruber-Vodicka R. H."/>
            <person name="Seah K. B. B."/>
        </authorList>
    </citation>
    <scope>NUCLEOTIDE SEQUENCE</scope>
    <source>
        <strain evidence="3">BECK_SA2B12</strain>
        <strain evidence="1">BECK_SA2B15</strain>
        <strain evidence="2">BECK_SA2B20</strain>
    </source>
</reference>
<dbReference type="EMBL" id="CAADFJ010000008">
    <property type="protein sequence ID" value="VFJ96750.1"/>
    <property type="molecule type" value="Genomic_DNA"/>
</dbReference>
<dbReference type="EMBL" id="CAADFG010000009">
    <property type="protein sequence ID" value="VFJ88556.1"/>
    <property type="molecule type" value="Genomic_DNA"/>
</dbReference>
<name>A0A450UW53_9GAMM</name>
<accession>A0A450UW53</accession>
<protein>
    <recommendedName>
        <fullName evidence="4">Aspartyl protease</fullName>
    </recommendedName>
</protein>
<organism evidence="3">
    <name type="scientific">Candidatus Kentrum eta</name>
    <dbReference type="NCBI Taxonomy" id="2126337"/>
    <lineage>
        <taxon>Bacteria</taxon>
        <taxon>Pseudomonadati</taxon>
        <taxon>Pseudomonadota</taxon>
        <taxon>Gammaproteobacteria</taxon>
        <taxon>Candidatus Kentrum</taxon>
    </lineage>
</organism>
<proteinExistence type="predicted"/>
<evidence type="ECO:0000313" key="1">
    <source>
        <dbReference type="EMBL" id="VFJ88556.1"/>
    </source>
</evidence>